<dbReference type="PANTHER" id="PTHR34614:SF2">
    <property type="entry name" value="TRANSPOSASE IS4-LIKE DOMAIN-CONTAINING PROTEIN"/>
    <property type="match status" value="1"/>
</dbReference>
<sequence length="568" mass="64720">MEITSERIDDIPVIVEWLKQMEIAKCIDQKLSEPHGNHKGLSYGQLSVLLLTYIITQSDHRLSAVEPWVQTHRRILELTTGWSIAEKDATDDRLARVVEELGKQTQAIQEIEVKLGRHLIRAYELPTVVARADTSSFSVNHNPGDSVEENLLRYGYSKDKRPDLLQYRQLLATLDPMGMPLVSATVEGNGADDPLYFPTWEKMVRVIGHKKFVFVADCKAGAIATRGQIAASGGIYCFPVPMSGQHPQYLQQWVLNPPTEIQPIRFPHQDEDEPDVGKGFEVELGKFWLNPETNKWVRWHERYLVVYSTSLAASTIRGQQQRILTARTALDKLAAKPGEDPQVLAHKVENILERYRVKDFFNTTITEQIIQKTRHVGRGRPSKNSPTELVNSICLQLEIQLQDAAIKEAETLAGWRLYVTNAPLAQLSLSLAIMYYRDEWVLERGFHRFKRGSLPALPIYFTDQNRITGLMFLLNIALRIFTLMEFVVRQALIETQQSLAGLYDGNPKRKTERPSAEKMLLAFCHLTLYFLPDATIFMTPLSELQKQILYLMKMPDSLYQIDSVSSSA</sequence>
<reference evidence="3" key="2">
    <citation type="submission" date="2016-02" db="EMBL/GenBank/DDBJ databases">
        <authorList>
            <person name="Wen L."/>
            <person name="He K."/>
            <person name="Yang H."/>
        </authorList>
    </citation>
    <scope>NUCLEOTIDE SEQUENCE</scope>
    <source>
        <strain evidence="3">PCC 7110</strain>
    </source>
</reference>
<proteinExistence type="predicted"/>
<keyword evidence="4" id="KW-1185">Reference proteome</keyword>
<dbReference type="Pfam" id="PF01609">
    <property type="entry name" value="DDE_Tnp_1"/>
    <property type="match status" value="1"/>
</dbReference>
<protein>
    <submittedName>
        <fullName evidence="3">Transposase</fullName>
    </submittedName>
</protein>
<reference evidence="3 4" key="1">
    <citation type="journal article" date="2013" name="Genome Biol. Evol.">
        <title>Genomes of Stigonematalean cyanobacteria (subsection V) and the evolution of oxygenic photosynthesis from prokaryotes to plastids.</title>
        <authorList>
            <person name="Dagan T."/>
            <person name="Roettger M."/>
            <person name="Stucken K."/>
            <person name="Landan G."/>
            <person name="Koch R."/>
            <person name="Major P."/>
            <person name="Gould S.B."/>
            <person name="Goremykin V.V."/>
            <person name="Rippka R."/>
            <person name="Tandeau de Marsac N."/>
            <person name="Gugger M."/>
            <person name="Lockhart P.J."/>
            <person name="Allen J.F."/>
            <person name="Brune I."/>
            <person name="Maus I."/>
            <person name="Puhler A."/>
            <person name="Martin W.F."/>
        </authorList>
    </citation>
    <scope>NUCLEOTIDE SEQUENCE [LARGE SCALE GENOMIC DNA]</scope>
    <source>
        <strain evidence="3 4">PCC 7110</strain>
    </source>
</reference>
<evidence type="ECO:0000259" key="1">
    <source>
        <dbReference type="Pfam" id="PF01609"/>
    </source>
</evidence>
<dbReference type="InterPro" id="IPR047654">
    <property type="entry name" value="IS1634_transpos"/>
</dbReference>
<dbReference type="PANTHER" id="PTHR34614">
    <property type="match status" value="1"/>
</dbReference>
<feature type="domain" description="Transposase IS4-like" evidence="1">
    <location>
        <begin position="148"/>
        <end position="478"/>
    </location>
</feature>
<evidence type="ECO:0000313" key="4">
    <source>
        <dbReference type="Proteomes" id="UP000076925"/>
    </source>
</evidence>
<dbReference type="NCBIfam" id="NF033559">
    <property type="entry name" value="transpos_IS1634"/>
    <property type="match status" value="1"/>
</dbReference>
<dbReference type="GO" id="GO:0006313">
    <property type="term" value="P:DNA transposition"/>
    <property type="evidence" value="ECO:0007669"/>
    <property type="project" value="InterPro"/>
</dbReference>
<name>A0A139XFW8_9CYAN</name>
<organism evidence="3 4">
    <name type="scientific">Scytonema hofmannii PCC 7110</name>
    <dbReference type="NCBI Taxonomy" id="128403"/>
    <lineage>
        <taxon>Bacteria</taxon>
        <taxon>Bacillati</taxon>
        <taxon>Cyanobacteriota</taxon>
        <taxon>Cyanophyceae</taxon>
        <taxon>Nostocales</taxon>
        <taxon>Scytonemataceae</taxon>
        <taxon>Scytonema</taxon>
    </lineage>
</organism>
<dbReference type="GO" id="GO:0004803">
    <property type="term" value="F:transposase activity"/>
    <property type="evidence" value="ECO:0007669"/>
    <property type="project" value="InterPro"/>
</dbReference>
<dbReference type="Proteomes" id="UP000076925">
    <property type="component" value="Unassembled WGS sequence"/>
</dbReference>
<dbReference type="OrthoDB" id="148767at2"/>
<dbReference type="STRING" id="128403.WA1_10920"/>
<dbReference type="EMBL" id="ANNX02000013">
    <property type="protein sequence ID" value="KYC43563.1"/>
    <property type="molecule type" value="Genomic_DNA"/>
</dbReference>
<accession>A0A139XFW8</accession>
<dbReference type="RefSeq" id="WP_017750183.1">
    <property type="nucleotide sequence ID" value="NZ_KQ976354.1"/>
</dbReference>
<gene>
    <name evidence="3" type="ORF">WA1_10920</name>
    <name evidence="2" type="ORF">WA1_12595</name>
</gene>
<comment type="caution">
    <text evidence="3">The sequence shown here is derived from an EMBL/GenBank/DDBJ whole genome shotgun (WGS) entry which is preliminary data.</text>
</comment>
<dbReference type="AlphaFoldDB" id="A0A139XFW8"/>
<dbReference type="GO" id="GO:0003677">
    <property type="term" value="F:DNA binding"/>
    <property type="evidence" value="ECO:0007669"/>
    <property type="project" value="InterPro"/>
</dbReference>
<dbReference type="InterPro" id="IPR002559">
    <property type="entry name" value="Transposase_11"/>
</dbReference>
<dbReference type="EMBL" id="ANNX02000016">
    <property type="protein sequence ID" value="KYC42944.1"/>
    <property type="molecule type" value="Genomic_DNA"/>
</dbReference>
<evidence type="ECO:0000313" key="3">
    <source>
        <dbReference type="EMBL" id="KYC43563.1"/>
    </source>
</evidence>
<evidence type="ECO:0000313" key="2">
    <source>
        <dbReference type="EMBL" id="KYC42944.1"/>
    </source>
</evidence>